<evidence type="ECO:0000313" key="5">
    <source>
        <dbReference type="Proteomes" id="UP000734511"/>
    </source>
</evidence>
<gene>
    <name evidence="4" type="ORF">HCN08_04470</name>
</gene>
<reference evidence="4 5" key="1">
    <citation type="submission" date="2020-03" db="EMBL/GenBank/DDBJ databases">
        <title>WGS of actinomycetes isolated from Thailand.</title>
        <authorList>
            <person name="Thawai C."/>
        </authorList>
    </citation>
    <scope>NUCLEOTIDE SEQUENCE [LARGE SCALE GENOMIC DNA]</scope>
    <source>
        <strain evidence="4 5">PRB2-1</strain>
    </source>
</reference>
<dbReference type="EMBL" id="JAATEJ010000002">
    <property type="protein sequence ID" value="NJP42668.1"/>
    <property type="molecule type" value="Genomic_DNA"/>
</dbReference>
<dbReference type="PANTHER" id="PTHR35848:SF6">
    <property type="entry name" value="CUPIN TYPE-2 DOMAIN-CONTAINING PROTEIN"/>
    <property type="match status" value="1"/>
</dbReference>
<dbReference type="InterPro" id="IPR011051">
    <property type="entry name" value="RmlC_Cupin_sf"/>
</dbReference>
<dbReference type="CDD" id="cd06988">
    <property type="entry name" value="cupin_DddK"/>
    <property type="match status" value="1"/>
</dbReference>
<feature type="region of interest" description="Disordered" evidence="2">
    <location>
        <begin position="1"/>
        <end position="76"/>
    </location>
</feature>
<evidence type="ECO:0000259" key="3">
    <source>
        <dbReference type="Pfam" id="PF07883"/>
    </source>
</evidence>
<dbReference type="Pfam" id="PF07883">
    <property type="entry name" value="Cupin_2"/>
    <property type="match status" value="1"/>
</dbReference>
<feature type="domain" description="Cupin type-2" evidence="3">
    <location>
        <begin position="117"/>
        <end position="184"/>
    </location>
</feature>
<sequence length="224" mass="24600">MRRGARENGPGPVFPYRTADSPGKGKTSPAPRECREPSLRTVARPSSTAAQHRRTARPSSTAFLSPDADRSGTLTDHEHADVTIRAQEPDNLVRAHGLDLSLLHPFPGLDSPFRGAWCVLRPGDVTETHAHHDREIFIVMSGRGTLVEGGRRHEIAAGDLAYIKADVEHSVVNEHDEDFAYYAVWWDRAMSEEFLARAEFPAEEQPVAQELPGVAELPDAVPAS</sequence>
<evidence type="ECO:0000256" key="1">
    <source>
        <dbReference type="ARBA" id="ARBA00022723"/>
    </source>
</evidence>
<keyword evidence="5" id="KW-1185">Reference proteome</keyword>
<keyword evidence="1" id="KW-0479">Metal-binding</keyword>
<feature type="compositionally biased region" description="Basic and acidic residues" evidence="2">
    <location>
        <begin position="67"/>
        <end position="76"/>
    </location>
</feature>
<name>A0ABX0ZLZ4_9ACTN</name>
<dbReference type="PANTHER" id="PTHR35848">
    <property type="entry name" value="OXALATE-BINDING PROTEIN"/>
    <property type="match status" value="1"/>
</dbReference>
<dbReference type="InterPro" id="IPR013096">
    <property type="entry name" value="Cupin_2"/>
</dbReference>
<accession>A0ABX0ZLZ4</accession>
<dbReference type="SUPFAM" id="SSF51182">
    <property type="entry name" value="RmlC-like cupins"/>
    <property type="match status" value="1"/>
</dbReference>
<evidence type="ECO:0000256" key="2">
    <source>
        <dbReference type="SAM" id="MobiDB-lite"/>
    </source>
</evidence>
<dbReference type="Gene3D" id="2.60.120.10">
    <property type="entry name" value="Jelly Rolls"/>
    <property type="match status" value="1"/>
</dbReference>
<protein>
    <submittedName>
        <fullName evidence="4">Cupin domain-containing protein</fullName>
    </submittedName>
</protein>
<dbReference type="Proteomes" id="UP000734511">
    <property type="component" value="Unassembled WGS sequence"/>
</dbReference>
<organism evidence="4 5">
    <name type="scientific">Actinacidiphila epipremni</name>
    <dbReference type="NCBI Taxonomy" id="2053013"/>
    <lineage>
        <taxon>Bacteria</taxon>
        <taxon>Bacillati</taxon>
        <taxon>Actinomycetota</taxon>
        <taxon>Actinomycetes</taxon>
        <taxon>Kitasatosporales</taxon>
        <taxon>Streptomycetaceae</taxon>
        <taxon>Actinacidiphila</taxon>
    </lineage>
</organism>
<evidence type="ECO:0000313" key="4">
    <source>
        <dbReference type="EMBL" id="NJP42668.1"/>
    </source>
</evidence>
<comment type="caution">
    <text evidence="4">The sequence shown here is derived from an EMBL/GenBank/DDBJ whole genome shotgun (WGS) entry which is preliminary data.</text>
</comment>
<dbReference type="InterPro" id="IPR051610">
    <property type="entry name" value="GPI/OXD"/>
</dbReference>
<dbReference type="InterPro" id="IPR014710">
    <property type="entry name" value="RmlC-like_jellyroll"/>
</dbReference>
<proteinExistence type="predicted"/>